<dbReference type="PANTHER" id="PTHR30314">
    <property type="entry name" value="CELL DIVISION PROTEIN FTSZ-RELATED"/>
    <property type="match status" value="1"/>
</dbReference>
<sequence length="396" mass="42699">MVGAERGITSIKVIGVGGGGGNAISRMMEEVRMRGVEFIAANTDAQDLDYARAHKKIYIGKALTRGLGSGMNPDIGKQAAEENRSEIGEALEGADVVFITSGMGGGTGTGASPIIAEIAKEKGILTVAIVTKPFSFEGTQRMNIGQEGLMRLKDKVDAMVVIPNDRIFSIIDKETSIVKAFSHVDEILKNAVQGIAELINMPGIINVDFADIRSIMKEAGTTLIGIGTAQGADRATKAVTAAINSPLLETSIEGARGVLFSISGSKDLKMSEVNEIAKIISGNIDPSAKVIFGAYHDSRLKEKKLKVTVIATGFNNSATTSRFEIPALFAKEKTEKDDFLQDLFKTDAEKQERKKDREGKEEKPITPESPKKIVVENQSDNSWDIPAFLRKNKKRK</sequence>
<keyword evidence="4" id="KW-0963">Cytoplasm</keyword>
<feature type="region of interest" description="Disordered" evidence="7">
    <location>
        <begin position="344"/>
        <end position="379"/>
    </location>
</feature>
<protein>
    <recommendedName>
        <fullName evidence="4 5">Cell division protein FtsZ</fullName>
    </recommendedName>
</protein>
<keyword evidence="2 4" id="KW-0547">Nucleotide-binding</keyword>
<dbReference type="InterPro" id="IPR045061">
    <property type="entry name" value="FtsZ/CetZ"/>
</dbReference>
<organism evidence="10 11">
    <name type="scientific">Candidatus Jorgensenbacteria bacterium RIFCSPLOWO2_01_FULL_45_25b</name>
    <dbReference type="NCBI Taxonomy" id="1798471"/>
    <lineage>
        <taxon>Bacteria</taxon>
        <taxon>Candidatus Joergenseniibacteriota</taxon>
    </lineage>
</organism>
<dbReference type="Pfam" id="PF12327">
    <property type="entry name" value="FtsZ_C"/>
    <property type="match status" value="1"/>
</dbReference>
<keyword evidence="3 4" id="KW-0342">GTP-binding</keyword>
<dbReference type="PROSITE" id="PS01135">
    <property type="entry name" value="FTSZ_2"/>
    <property type="match status" value="1"/>
</dbReference>
<dbReference type="PRINTS" id="PR00423">
    <property type="entry name" value="CELLDVISFTSZ"/>
</dbReference>
<dbReference type="GO" id="GO:0032153">
    <property type="term" value="C:cell division site"/>
    <property type="evidence" value="ECO:0007669"/>
    <property type="project" value="UniProtKB-UniRule"/>
</dbReference>
<keyword evidence="4 6" id="KW-0132">Cell division</keyword>
<dbReference type="InterPro" id="IPR036525">
    <property type="entry name" value="Tubulin/FtsZ_GTPase_sf"/>
</dbReference>
<dbReference type="Gene3D" id="3.30.1330.20">
    <property type="entry name" value="Tubulin/FtsZ, C-terminal domain"/>
    <property type="match status" value="1"/>
</dbReference>
<dbReference type="GO" id="GO:0005737">
    <property type="term" value="C:cytoplasm"/>
    <property type="evidence" value="ECO:0007669"/>
    <property type="project" value="UniProtKB-SubCell"/>
</dbReference>
<dbReference type="InterPro" id="IPR024757">
    <property type="entry name" value="FtsZ_C"/>
</dbReference>
<dbReference type="InterPro" id="IPR037103">
    <property type="entry name" value="Tubulin/FtsZ-like_C"/>
</dbReference>
<dbReference type="SUPFAM" id="SSF52490">
    <property type="entry name" value="Tubulin nucleotide-binding domain-like"/>
    <property type="match status" value="1"/>
</dbReference>
<dbReference type="STRING" id="1798471.A3A21_02030"/>
<dbReference type="AlphaFoldDB" id="A0A1F6BZG6"/>
<dbReference type="Pfam" id="PF00091">
    <property type="entry name" value="Tubulin"/>
    <property type="match status" value="1"/>
</dbReference>
<dbReference type="SMART" id="SM00864">
    <property type="entry name" value="Tubulin"/>
    <property type="match status" value="1"/>
</dbReference>
<dbReference type="GO" id="GO:0000917">
    <property type="term" value="P:division septum assembly"/>
    <property type="evidence" value="ECO:0007669"/>
    <property type="project" value="UniProtKB-KW"/>
</dbReference>
<feature type="binding site" evidence="4">
    <location>
        <begin position="18"/>
        <end position="22"/>
    </location>
    <ligand>
        <name>GTP</name>
        <dbReference type="ChEBI" id="CHEBI:37565"/>
    </ligand>
</feature>
<dbReference type="InterPro" id="IPR018316">
    <property type="entry name" value="Tubulin/FtsZ_2-layer-sand-dom"/>
</dbReference>
<dbReference type="FunFam" id="3.40.50.1440:FF:000001">
    <property type="entry name" value="Cell division protein FtsZ"/>
    <property type="match status" value="1"/>
</dbReference>
<dbReference type="EMBL" id="MFKK01000004">
    <property type="protein sequence ID" value="OGG42172.1"/>
    <property type="molecule type" value="Genomic_DNA"/>
</dbReference>
<dbReference type="InterPro" id="IPR008280">
    <property type="entry name" value="Tub_FtsZ_C"/>
</dbReference>
<dbReference type="InterPro" id="IPR020805">
    <property type="entry name" value="Cell_div_FtsZ_CS"/>
</dbReference>
<comment type="similarity">
    <text evidence="1 4 6">Belongs to the FtsZ family.</text>
</comment>
<dbReference type="Proteomes" id="UP000176996">
    <property type="component" value="Unassembled WGS sequence"/>
</dbReference>
<dbReference type="GO" id="GO:0043093">
    <property type="term" value="P:FtsZ-dependent cytokinesis"/>
    <property type="evidence" value="ECO:0007669"/>
    <property type="project" value="UniProtKB-UniRule"/>
</dbReference>
<comment type="subcellular location">
    <subcellularLocation>
        <location evidence="4">Cytoplasm</location>
    </subcellularLocation>
    <text evidence="4">Assembles at midcell at the inner surface of the cytoplasmic membrane.</text>
</comment>
<evidence type="ECO:0000259" key="9">
    <source>
        <dbReference type="SMART" id="SM00865"/>
    </source>
</evidence>
<evidence type="ECO:0000256" key="5">
    <source>
        <dbReference type="NCBIfam" id="TIGR00065"/>
    </source>
</evidence>
<dbReference type="PANTHER" id="PTHR30314:SF3">
    <property type="entry name" value="MITOCHONDRIAL DIVISION PROTEIN FSZA"/>
    <property type="match status" value="1"/>
</dbReference>
<keyword evidence="4 6" id="KW-0131">Cell cycle</keyword>
<dbReference type="HAMAP" id="MF_00909">
    <property type="entry name" value="FtsZ"/>
    <property type="match status" value="1"/>
</dbReference>
<dbReference type="GO" id="GO:0051258">
    <property type="term" value="P:protein polymerization"/>
    <property type="evidence" value="ECO:0007669"/>
    <property type="project" value="UniProtKB-UniRule"/>
</dbReference>
<feature type="binding site" evidence="4">
    <location>
        <position position="185"/>
    </location>
    <ligand>
        <name>GTP</name>
        <dbReference type="ChEBI" id="CHEBI:37565"/>
    </ligand>
</feature>
<dbReference type="CDD" id="cd02201">
    <property type="entry name" value="FtsZ_type1"/>
    <property type="match status" value="1"/>
</dbReference>
<feature type="domain" description="Tubulin/FtsZ GTPase" evidence="8">
    <location>
        <begin position="10"/>
        <end position="203"/>
    </location>
</feature>
<evidence type="ECO:0000259" key="8">
    <source>
        <dbReference type="SMART" id="SM00864"/>
    </source>
</evidence>
<feature type="domain" description="Tubulin/FtsZ 2-layer sandwich" evidence="9">
    <location>
        <begin position="205"/>
        <end position="323"/>
    </location>
</feature>
<evidence type="ECO:0000256" key="6">
    <source>
        <dbReference type="RuleBase" id="RU000631"/>
    </source>
</evidence>
<proteinExistence type="inferred from homology"/>
<dbReference type="SUPFAM" id="SSF55307">
    <property type="entry name" value="Tubulin C-terminal domain-like"/>
    <property type="match status" value="1"/>
</dbReference>
<gene>
    <name evidence="4" type="primary">ftsZ</name>
    <name evidence="10" type="ORF">A3A21_02030</name>
</gene>
<dbReference type="NCBIfam" id="TIGR00065">
    <property type="entry name" value="ftsZ"/>
    <property type="match status" value="1"/>
</dbReference>
<name>A0A1F6BZG6_9BACT</name>
<reference evidence="10 11" key="1">
    <citation type="journal article" date="2016" name="Nat. Commun.">
        <title>Thousands of microbial genomes shed light on interconnected biogeochemical processes in an aquifer system.</title>
        <authorList>
            <person name="Anantharaman K."/>
            <person name="Brown C.T."/>
            <person name="Hug L.A."/>
            <person name="Sharon I."/>
            <person name="Castelle C.J."/>
            <person name="Probst A.J."/>
            <person name="Thomas B.C."/>
            <person name="Singh A."/>
            <person name="Wilkins M.J."/>
            <person name="Karaoz U."/>
            <person name="Brodie E.L."/>
            <person name="Williams K.H."/>
            <person name="Hubbard S.S."/>
            <person name="Banfield J.F."/>
        </authorList>
    </citation>
    <scope>NUCLEOTIDE SEQUENCE [LARGE SCALE GENOMIC DNA]</scope>
</reference>
<evidence type="ECO:0000256" key="3">
    <source>
        <dbReference type="ARBA" id="ARBA00023134"/>
    </source>
</evidence>
<keyword evidence="4 6" id="KW-0717">Septation</keyword>
<dbReference type="InterPro" id="IPR003008">
    <property type="entry name" value="Tubulin_FtsZ_GTPase"/>
</dbReference>
<evidence type="ECO:0000256" key="1">
    <source>
        <dbReference type="ARBA" id="ARBA00009690"/>
    </source>
</evidence>
<dbReference type="GO" id="GO:0005525">
    <property type="term" value="F:GTP binding"/>
    <property type="evidence" value="ECO:0007669"/>
    <property type="project" value="UniProtKB-UniRule"/>
</dbReference>
<accession>A0A1F6BZG6</accession>
<dbReference type="SMART" id="SM00865">
    <property type="entry name" value="Tubulin_C"/>
    <property type="match status" value="1"/>
</dbReference>
<comment type="function">
    <text evidence="4 6">Essential cell division protein that forms a contractile ring structure (Z ring) at the future cell division site. The regulation of the ring assembly controls the timing and the location of cell division. One of the functions of the FtsZ ring is to recruit other cell division proteins to the septum to produce a new cell wall between the dividing cells. Binds GTP and shows GTPase activity.</text>
</comment>
<feature type="compositionally biased region" description="Basic and acidic residues" evidence="7">
    <location>
        <begin position="344"/>
        <end position="374"/>
    </location>
</feature>
<evidence type="ECO:0000313" key="11">
    <source>
        <dbReference type="Proteomes" id="UP000176996"/>
    </source>
</evidence>
<dbReference type="GO" id="GO:0003924">
    <property type="term" value="F:GTPase activity"/>
    <property type="evidence" value="ECO:0007669"/>
    <property type="project" value="UniProtKB-UniRule"/>
</dbReference>
<feature type="binding site" evidence="4">
    <location>
        <begin position="106"/>
        <end position="108"/>
    </location>
    <ligand>
        <name>GTP</name>
        <dbReference type="ChEBI" id="CHEBI:37565"/>
    </ligand>
</feature>
<evidence type="ECO:0000256" key="4">
    <source>
        <dbReference type="HAMAP-Rule" id="MF_00909"/>
    </source>
</evidence>
<dbReference type="InterPro" id="IPR000158">
    <property type="entry name" value="Cell_div_FtsZ"/>
</dbReference>
<feature type="binding site" evidence="4">
    <location>
        <position position="137"/>
    </location>
    <ligand>
        <name>GTP</name>
        <dbReference type="ChEBI" id="CHEBI:37565"/>
    </ligand>
</feature>
<feature type="binding site" evidence="4">
    <location>
        <position position="141"/>
    </location>
    <ligand>
        <name>GTP</name>
        <dbReference type="ChEBI" id="CHEBI:37565"/>
    </ligand>
</feature>
<evidence type="ECO:0000256" key="7">
    <source>
        <dbReference type="SAM" id="MobiDB-lite"/>
    </source>
</evidence>
<evidence type="ECO:0000313" key="10">
    <source>
        <dbReference type="EMBL" id="OGG42172.1"/>
    </source>
</evidence>
<comment type="caution">
    <text evidence="10">The sequence shown here is derived from an EMBL/GenBank/DDBJ whole genome shotgun (WGS) entry which is preliminary data.</text>
</comment>
<comment type="subunit">
    <text evidence="4">Homodimer. Polymerizes to form a dynamic ring structure in a strictly GTP-dependent manner. Interacts directly with several other division proteins.</text>
</comment>
<evidence type="ECO:0000256" key="2">
    <source>
        <dbReference type="ARBA" id="ARBA00022741"/>
    </source>
</evidence>
<dbReference type="Gene3D" id="3.40.50.1440">
    <property type="entry name" value="Tubulin/FtsZ, GTPase domain"/>
    <property type="match status" value="1"/>
</dbReference>